<evidence type="ECO:0000256" key="5">
    <source>
        <dbReference type="HAMAP-Rule" id="MF_01601"/>
    </source>
</evidence>
<dbReference type="Proteomes" id="UP000294368">
    <property type="component" value="Chromosome"/>
</dbReference>
<comment type="function">
    <text evidence="5">Catalyzes the interconversion between ADP-D-glycero-beta-D-manno-heptose and ADP-L-glycero-beta-D-manno-heptose via an epimerization at carbon 6 of the heptose.</text>
</comment>
<dbReference type="PANTHER" id="PTHR43103">
    <property type="entry name" value="NUCLEOSIDE-DIPHOSPHATE-SUGAR EPIMERASE"/>
    <property type="match status" value="1"/>
</dbReference>
<dbReference type="CDD" id="cd05248">
    <property type="entry name" value="ADP_GME_SDR_e"/>
    <property type="match status" value="1"/>
</dbReference>
<feature type="binding site" evidence="5">
    <location>
        <begin position="202"/>
        <end position="205"/>
    </location>
    <ligand>
        <name>substrate</name>
    </ligand>
</feature>
<protein>
    <recommendedName>
        <fullName evidence="5">ADP-L-glycero-D-manno-heptose-6-epimerase</fullName>
        <ecNumber evidence="5">5.1.3.20</ecNumber>
    </recommendedName>
    <alternativeName>
        <fullName evidence="5">ADP-L-glycero-beta-D-manno-heptose-6-epimerase</fullName>
        <shortName evidence="5">ADP-glyceromanno-heptose 6-epimerase</shortName>
        <shortName evidence="5">ADP-hep 6-epimerase</shortName>
        <shortName evidence="5">AGME</shortName>
    </alternativeName>
</protein>
<dbReference type="GO" id="GO:0050661">
    <property type="term" value="F:NADP binding"/>
    <property type="evidence" value="ECO:0007669"/>
    <property type="project" value="InterPro"/>
</dbReference>
<evidence type="ECO:0000256" key="3">
    <source>
        <dbReference type="ARBA" id="ARBA00023235"/>
    </source>
</evidence>
<dbReference type="UniPathway" id="UPA00958"/>
<feature type="active site" description="Proton acceptor" evidence="5">
    <location>
        <position position="179"/>
    </location>
</feature>
<name>A0A451DAI6_9GAMM</name>
<organism evidence="7 8">
    <name type="scientific">Candidatus Erwinia haradaeae</name>
    <dbReference type="NCBI Taxonomy" id="1922217"/>
    <lineage>
        <taxon>Bacteria</taxon>
        <taxon>Pseudomonadati</taxon>
        <taxon>Pseudomonadota</taxon>
        <taxon>Gammaproteobacteria</taxon>
        <taxon>Enterobacterales</taxon>
        <taxon>Erwiniaceae</taxon>
        <taxon>Erwinia</taxon>
    </lineage>
</organism>
<dbReference type="Gene3D" id="3.90.25.10">
    <property type="entry name" value="UDP-galactose 4-epimerase, domain 1"/>
    <property type="match status" value="1"/>
</dbReference>
<dbReference type="NCBIfam" id="NF008360">
    <property type="entry name" value="PRK11150.1"/>
    <property type="match status" value="1"/>
</dbReference>
<feature type="binding site" evidence="5">
    <location>
        <position position="145"/>
    </location>
    <ligand>
        <name>NADP(+)</name>
        <dbReference type="ChEBI" id="CHEBI:58349"/>
    </ligand>
</feature>
<feature type="binding site" evidence="5">
    <location>
        <position position="170"/>
    </location>
    <ligand>
        <name>substrate</name>
    </ligand>
</feature>
<dbReference type="HAMAP" id="MF_01601">
    <property type="entry name" value="Heptose_epimerase"/>
    <property type="match status" value="1"/>
</dbReference>
<feature type="binding site" evidence="5">
    <location>
        <begin position="10"/>
        <end position="11"/>
    </location>
    <ligand>
        <name>NADP(+)</name>
        <dbReference type="ChEBI" id="CHEBI:58349"/>
    </ligand>
</feature>
<feature type="domain" description="NAD-dependent epimerase/dehydratase" evidence="6">
    <location>
        <begin position="2"/>
        <end position="237"/>
    </location>
</feature>
<dbReference type="AlphaFoldDB" id="A0A451DAI6"/>
<dbReference type="GO" id="GO:0097171">
    <property type="term" value="P:ADP-L-glycero-beta-D-manno-heptose biosynthetic process"/>
    <property type="evidence" value="ECO:0007669"/>
    <property type="project" value="UniProtKB-UniPathway"/>
</dbReference>
<keyword evidence="3 5" id="KW-0413">Isomerase</keyword>
<comment type="similarity">
    <text evidence="5">Belongs to the NAD(P)-dependent epimerase/dehydratase family. HldD subfamily.</text>
</comment>
<feature type="binding site" evidence="5">
    <location>
        <position position="38"/>
    </location>
    <ligand>
        <name>NADP(+)</name>
        <dbReference type="ChEBI" id="CHEBI:58349"/>
    </ligand>
</feature>
<comment type="catalytic activity">
    <reaction evidence="5">
        <text>ADP-D-glycero-beta-D-manno-heptose = ADP-L-glycero-beta-D-manno-heptose</text>
        <dbReference type="Rhea" id="RHEA:17577"/>
        <dbReference type="ChEBI" id="CHEBI:59967"/>
        <dbReference type="ChEBI" id="CHEBI:61506"/>
        <dbReference type="EC" id="5.1.3.20"/>
    </reaction>
</comment>
<feature type="binding site" evidence="5">
    <location>
        <position position="188"/>
    </location>
    <ligand>
        <name>substrate</name>
    </ligand>
</feature>
<dbReference type="PANTHER" id="PTHR43103:SF3">
    <property type="entry name" value="ADP-L-GLYCERO-D-MANNO-HEPTOSE-6-EPIMERASE"/>
    <property type="match status" value="1"/>
</dbReference>
<accession>A0A451DAI6</accession>
<feature type="binding site" evidence="5">
    <location>
        <position position="273"/>
    </location>
    <ligand>
        <name>substrate</name>
    </ligand>
</feature>
<comment type="pathway">
    <text evidence="1">Bacterial outer membrane biogenesis; LPS core biosynthesis.</text>
</comment>
<dbReference type="EMBL" id="LR217715">
    <property type="protein sequence ID" value="VFP83319.1"/>
    <property type="molecule type" value="Genomic_DNA"/>
</dbReference>
<comment type="pathway">
    <text evidence="5">Nucleotide-sugar biosynthesis; ADP-L-glycero-beta-D-manno-heptose biosynthesis; ADP-L-glycero-beta-D-manno-heptose from D-glycero-beta-D-manno-heptose 7-phosphate: step 4/4.</text>
</comment>
<reference evidence="7 8" key="1">
    <citation type="submission" date="2019-02" db="EMBL/GenBank/DDBJ databases">
        <authorList>
            <person name="Manzano-Marin A."/>
            <person name="Manzano-Marin A."/>
        </authorList>
    </citation>
    <scope>NUCLEOTIDE SEQUENCE [LARGE SCALE GENOMIC DNA]</scope>
    <source>
        <strain evidence="7 8">ErCikochiana</strain>
    </source>
</reference>
<dbReference type="SUPFAM" id="SSF51735">
    <property type="entry name" value="NAD(P)-binding Rossmann-fold domains"/>
    <property type="match status" value="1"/>
</dbReference>
<dbReference type="InterPro" id="IPR036291">
    <property type="entry name" value="NAD(P)-bd_dom_sf"/>
</dbReference>
<dbReference type="OrthoDB" id="9803010at2"/>
<feature type="binding site" evidence="5">
    <location>
        <begin position="76"/>
        <end position="80"/>
    </location>
    <ligand>
        <name>NADP(+)</name>
        <dbReference type="ChEBI" id="CHEBI:58349"/>
    </ligand>
</feature>
<evidence type="ECO:0000256" key="4">
    <source>
        <dbReference type="ARBA" id="ARBA00023277"/>
    </source>
</evidence>
<feature type="binding site" evidence="5">
    <location>
        <position position="181"/>
    </location>
    <ligand>
        <name>substrate</name>
    </ligand>
</feature>
<comment type="cofactor">
    <cofactor evidence="5">
        <name>NADP(+)</name>
        <dbReference type="ChEBI" id="CHEBI:58349"/>
    </cofactor>
    <text evidence="5">Binds 1 NADP(+) per subunit.</text>
</comment>
<dbReference type="Pfam" id="PF01370">
    <property type="entry name" value="Epimerase"/>
    <property type="match status" value="1"/>
</dbReference>
<gene>
    <name evidence="5 7" type="primary">hldD</name>
    <name evidence="7" type="ORF">ERCIKOCA2762_566</name>
</gene>
<dbReference type="InterPro" id="IPR001509">
    <property type="entry name" value="Epimerase_deHydtase"/>
</dbReference>
<feature type="binding site" evidence="5">
    <location>
        <position position="93"/>
    </location>
    <ligand>
        <name>NADP(+)</name>
        <dbReference type="ChEBI" id="CHEBI:58349"/>
    </ligand>
</feature>
<dbReference type="Gene3D" id="3.40.50.720">
    <property type="entry name" value="NAD(P)-binding Rossmann-like Domain"/>
    <property type="match status" value="1"/>
</dbReference>
<feature type="binding site" evidence="5">
    <location>
        <position position="171"/>
    </location>
    <ligand>
        <name>NADP(+)</name>
        <dbReference type="ChEBI" id="CHEBI:58349"/>
    </ligand>
</feature>
<keyword evidence="4 5" id="KW-0119">Carbohydrate metabolism</keyword>
<dbReference type="GO" id="GO:0008712">
    <property type="term" value="F:ADP-glyceromanno-heptose 6-epimerase activity"/>
    <property type="evidence" value="ECO:0007669"/>
    <property type="project" value="UniProtKB-UniRule"/>
</dbReference>
<dbReference type="GO" id="GO:0009244">
    <property type="term" value="P:lipopolysaccharide core region biosynthetic process"/>
    <property type="evidence" value="ECO:0007669"/>
    <property type="project" value="UniProtKB-UniPathway"/>
</dbReference>
<dbReference type="UniPathway" id="UPA00356">
    <property type="reaction ID" value="UER00440"/>
</dbReference>
<keyword evidence="2 5" id="KW-0521">NADP</keyword>
<proteinExistence type="inferred from homology"/>
<evidence type="ECO:0000256" key="2">
    <source>
        <dbReference type="ARBA" id="ARBA00022857"/>
    </source>
</evidence>
<comment type="subunit">
    <text evidence="5">Homopentamer.</text>
</comment>
<dbReference type="NCBIfam" id="TIGR02197">
    <property type="entry name" value="heptose_epim"/>
    <property type="match status" value="1"/>
</dbReference>
<evidence type="ECO:0000313" key="7">
    <source>
        <dbReference type="EMBL" id="VFP83319.1"/>
    </source>
</evidence>
<comment type="domain">
    <text evidence="5">Contains a large N-terminal NADP-binding domain, and a smaller C-terminal substrate-binding domain.</text>
</comment>
<sequence>MIIVTGGAGFIGSNIIHSLNQAGHTDIIVVDNLTNGVKFSNIADLKIADYIDKIDFRTSILENTHYLSNTAAVFHQGACSDTTQWNGKYMMDNNYQYSKELLTWCLKQKIPFFYASSAAIYGRRNDNFIEEYQYEKPLNLYGYSKMLFDHYVRCRLPHAQSPICGLRYFNVYGARENHKGKMASVIFHLHQQLENGKNPHLFIGSQKFKRDFTYIKDITSVNLWCFNNAVSGIFNCGSGHATSFQEVATIVLHYYKKNTLEYMPFPHHLKGFYQEFTQANLTKLRSVGYNQPFKTISEGIIEYIGWLNHKTSISANF</sequence>
<feature type="binding site" evidence="5">
    <location>
        <begin position="31"/>
        <end position="32"/>
    </location>
    <ligand>
        <name>NADP(+)</name>
        <dbReference type="ChEBI" id="CHEBI:58349"/>
    </ligand>
</feature>
<dbReference type="EC" id="5.1.3.20" evidence="5"/>
<feature type="binding site" evidence="5">
    <location>
        <position position="179"/>
    </location>
    <ligand>
        <name>NADP(+)</name>
        <dbReference type="ChEBI" id="CHEBI:58349"/>
    </ligand>
</feature>
<evidence type="ECO:0000259" key="6">
    <source>
        <dbReference type="Pfam" id="PF01370"/>
    </source>
</evidence>
<evidence type="ECO:0000313" key="8">
    <source>
        <dbReference type="Proteomes" id="UP000294368"/>
    </source>
</evidence>
<dbReference type="RefSeq" id="WP_157988660.1">
    <property type="nucleotide sequence ID" value="NZ_LR217715.1"/>
</dbReference>
<dbReference type="InterPro" id="IPR011912">
    <property type="entry name" value="Heptose_epim"/>
</dbReference>
<evidence type="ECO:0000256" key="1">
    <source>
        <dbReference type="ARBA" id="ARBA00004713"/>
    </source>
</evidence>
<feature type="active site" description="Proton acceptor" evidence="5">
    <location>
        <position position="141"/>
    </location>
</feature>
<feature type="binding site" evidence="5">
    <location>
        <position position="53"/>
    </location>
    <ligand>
        <name>NADP(+)</name>
        <dbReference type="ChEBI" id="CHEBI:58349"/>
    </ligand>
</feature>
<feature type="binding site" evidence="5">
    <location>
        <position position="210"/>
    </location>
    <ligand>
        <name>substrate</name>
    </ligand>
</feature>